<evidence type="ECO:0000256" key="6">
    <source>
        <dbReference type="ARBA" id="ARBA00023002"/>
    </source>
</evidence>
<accession>A0ABW6PN73</accession>
<dbReference type="SUPFAM" id="SSF51735">
    <property type="entry name" value="NAD(P)-binding Rossmann-fold domains"/>
    <property type="match status" value="1"/>
</dbReference>
<gene>
    <name evidence="12" type="ORF">ACFYTF_13600</name>
</gene>
<keyword evidence="13" id="KW-1185">Reference proteome</keyword>
<evidence type="ECO:0000256" key="10">
    <source>
        <dbReference type="ARBA" id="ARBA00048843"/>
    </source>
</evidence>
<reference evidence="12 13" key="1">
    <citation type="submission" date="2024-10" db="EMBL/GenBank/DDBJ databases">
        <title>The Natural Products Discovery Center: Release of the First 8490 Sequenced Strains for Exploring Actinobacteria Biosynthetic Diversity.</title>
        <authorList>
            <person name="Kalkreuter E."/>
            <person name="Kautsar S.A."/>
            <person name="Yang D."/>
            <person name="Bader C.D."/>
            <person name="Teijaro C.N."/>
            <person name="Fluegel L."/>
            <person name="Davis C.M."/>
            <person name="Simpson J.R."/>
            <person name="Lauterbach L."/>
            <person name="Steele A.D."/>
            <person name="Gui C."/>
            <person name="Meng S."/>
            <person name="Li G."/>
            <person name="Viehrig K."/>
            <person name="Ye F."/>
            <person name="Su P."/>
            <person name="Kiefer A.F."/>
            <person name="Nichols A."/>
            <person name="Cepeda A.J."/>
            <person name="Yan W."/>
            <person name="Fan B."/>
            <person name="Jiang Y."/>
            <person name="Adhikari A."/>
            <person name="Zheng C.-J."/>
            <person name="Schuster L."/>
            <person name="Cowan T.M."/>
            <person name="Smanski M.J."/>
            <person name="Chevrette M.G."/>
            <person name="De Carvalho L.P.S."/>
            <person name="Shen B."/>
        </authorList>
    </citation>
    <scope>NUCLEOTIDE SEQUENCE [LARGE SCALE GENOMIC DNA]</scope>
    <source>
        <strain evidence="12 13">NPDC004045</strain>
    </source>
</reference>
<evidence type="ECO:0000259" key="11">
    <source>
        <dbReference type="SMART" id="SM00829"/>
    </source>
</evidence>
<evidence type="ECO:0000256" key="2">
    <source>
        <dbReference type="ARBA" id="ARBA00022516"/>
    </source>
</evidence>
<comment type="catalytic activity">
    <reaction evidence="10">
        <text>a 2,3-saturated acyl-[ACP] + NADP(+) = a (2E)-enoyl-[ACP] + NADPH + H(+)</text>
        <dbReference type="Rhea" id="RHEA:22564"/>
        <dbReference type="Rhea" id="RHEA-COMP:9925"/>
        <dbReference type="Rhea" id="RHEA-COMP:9926"/>
        <dbReference type="ChEBI" id="CHEBI:15378"/>
        <dbReference type="ChEBI" id="CHEBI:57783"/>
        <dbReference type="ChEBI" id="CHEBI:58349"/>
        <dbReference type="ChEBI" id="CHEBI:78784"/>
        <dbReference type="ChEBI" id="CHEBI:78785"/>
        <dbReference type="EC" id="1.3.1.104"/>
    </reaction>
</comment>
<dbReference type="InterPro" id="IPR020843">
    <property type="entry name" value="ER"/>
</dbReference>
<keyword evidence="6" id="KW-0560">Oxidoreductase</keyword>
<evidence type="ECO:0000256" key="4">
    <source>
        <dbReference type="ARBA" id="ARBA00022857"/>
    </source>
</evidence>
<dbReference type="InterPro" id="IPR013154">
    <property type="entry name" value="ADH-like_N"/>
</dbReference>
<keyword evidence="7" id="KW-0443">Lipid metabolism</keyword>
<keyword evidence="5" id="KW-0809">Transit peptide</keyword>
<keyword evidence="2" id="KW-0444">Lipid biosynthesis</keyword>
<evidence type="ECO:0000256" key="3">
    <source>
        <dbReference type="ARBA" id="ARBA00022832"/>
    </source>
</evidence>
<protein>
    <recommendedName>
        <fullName evidence="9">enoyl-[acyl-carrier-protein] reductase</fullName>
        <ecNumber evidence="9">1.3.1.104</ecNumber>
    </recommendedName>
</protein>
<keyword evidence="3" id="KW-0276">Fatty acid metabolism</keyword>
<proteinExistence type="inferred from homology"/>
<feature type="domain" description="Enoyl reductase (ER)" evidence="11">
    <location>
        <begin position="11"/>
        <end position="323"/>
    </location>
</feature>
<dbReference type="EMBL" id="JBIAMX010000007">
    <property type="protein sequence ID" value="MFF0543861.1"/>
    <property type="molecule type" value="Genomic_DNA"/>
</dbReference>
<organism evidence="12 13">
    <name type="scientific">Nocardia thailandica</name>
    <dbReference type="NCBI Taxonomy" id="257275"/>
    <lineage>
        <taxon>Bacteria</taxon>
        <taxon>Bacillati</taxon>
        <taxon>Actinomycetota</taxon>
        <taxon>Actinomycetes</taxon>
        <taxon>Mycobacteriales</taxon>
        <taxon>Nocardiaceae</taxon>
        <taxon>Nocardia</taxon>
    </lineage>
</organism>
<dbReference type="InterPro" id="IPR051034">
    <property type="entry name" value="Mito_Enoyl-ACP_Reductase"/>
</dbReference>
<dbReference type="InterPro" id="IPR036291">
    <property type="entry name" value="NAD(P)-bd_dom_sf"/>
</dbReference>
<comment type="similarity">
    <text evidence="1">Belongs to the zinc-containing alcohol dehydrogenase family. Quinone oxidoreductase subfamily.</text>
</comment>
<dbReference type="Pfam" id="PF08240">
    <property type="entry name" value="ADH_N"/>
    <property type="match status" value="1"/>
</dbReference>
<evidence type="ECO:0000256" key="5">
    <source>
        <dbReference type="ARBA" id="ARBA00022946"/>
    </source>
</evidence>
<dbReference type="Gene3D" id="3.40.50.720">
    <property type="entry name" value="NAD(P)-binding Rossmann-like Domain"/>
    <property type="match status" value="1"/>
</dbReference>
<evidence type="ECO:0000256" key="9">
    <source>
        <dbReference type="ARBA" id="ARBA00038963"/>
    </source>
</evidence>
<dbReference type="SMART" id="SM00829">
    <property type="entry name" value="PKS_ER"/>
    <property type="match status" value="1"/>
</dbReference>
<evidence type="ECO:0000256" key="7">
    <source>
        <dbReference type="ARBA" id="ARBA00023098"/>
    </source>
</evidence>
<dbReference type="RefSeq" id="WP_387700508.1">
    <property type="nucleotide sequence ID" value="NZ_JBIAMX010000007.1"/>
</dbReference>
<dbReference type="SUPFAM" id="SSF50129">
    <property type="entry name" value="GroES-like"/>
    <property type="match status" value="1"/>
</dbReference>
<dbReference type="Proteomes" id="UP001601444">
    <property type="component" value="Unassembled WGS sequence"/>
</dbReference>
<dbReference type="PANTHER" id="PTHR43981">
    <property type="entry name" value="ENOYL-[ACYL-CARRIER-PROTEIN] REDUCTASE, MITOCHONDRIAL"/>
    <property type="match status" value="1"/>
</dbReference>
<dbReference type="Pfam" id="PF00107">
    <property type="entry name" value="ADH_zinc_N"/>
    <property type="match status" value="1"/>
</dbReference>
<dbReference type="InterPro" id="IPR013149">
    <property type="entry name" value="ADH-like_C"/>
</dbReference>
<dbReference type="EC" id="1.3.1.104" evidence="9"/>
<keyword evidence="4" id="KW-0521">NADP</keyword>
<comment type="caution">
    <text evidence="12">The sequence shown here is derived from an EMBL/GenBank/DDBJ whole genome shotgun (WGS) entry which is preliminary data.</text>
</comment>
<sequence length="328" mass="33972">MRAVVIERFGEPAEVLRLAQRPVPEPGPGEVRVAMTLSPIHNHDLAIVRGVYGYRPPLPAIPGTEAAGVVEAVGPGVDTVAAGQRVAVPGARAAWAEFFLARADQVVPLPPAVPDETACQLLAMPLSTLLLLDDLGVAAGDWIAVNAANGAVGRLLNLFARQRGVRVLSLVRDEAAARALTELGHPSVVDTSAPGWRDEAAGITGGAPIVRAVDQVSGRAGADLLSLLAPKGELISFGALSGRPLELDTGALIFKQAVVKGFWGQQRGAEIDTGTRVRLVTELLGLAATGTLRMAVAAEYPLDEAAEAAAATERPGRNGKVLLHAGAR</sequence>
<evidence type="ECO:0000256" key="1">
    <source>
        <dbReference type="ARBA" id="ARBA00010371"/>
    </source>
</evidence>
<dbReference type="InterPro" id="IPR011032">
    <property type="entry name" value="GroES-like_sf"/>
</dbReference>
<name>A0ABW6PN73_9NOCA</name>
<dbReference type="Gene3D" id="3.90.180.10">
    <property type="entry name" value="Medium-chain alcohol dehydrogenases, catalytic domain"/>
    <property type="match status" value="1"/>
</dbReference>
<keyword evidence="8" id="KW-0275">Fatty acid biosynthesis</keyword>
<evidence type="ECO:0000256" key="8">
    <source>
        <dbReference type="ARBA" id="ARBA00023160"/>
    </source>
</evidence>
<dbReference type="PANTHER" id="PTHR43981:SF2">
    <property type="entry name" value="ENOYL-[ACYL-CARRIER-PROTEIN] REDUCTASE, MITOCHONDRIAL"/>
    <property type="match status" value="1"/>
</dbReference>
<evidence type="ECO:0000313" key="12">
    <source>
        <dbReference type="EMBL" id="MFF0543861.1"/>
    </source>
</evidence>
<evidence type="ECO:0000313" key="13">
    <source>
        <dbReference type="Proteomes" id="UP001601444"/>
    </source>
</evidence>